<keyword evidence="3" id="KW-1185">Reference proteome</keyword>
<organism evidence="2 3">
    <name type="scientific">Halorhabdus utahensis (strain DSM 12940 / JCM 11049 / AX-2)</name>
    <dbReference type="NCBI Taxonomy" id="519442"/>
    <lineage>
        <taxon>Archaea</taxon>
        <taxon>Methanobacteriati</taxon>
        <taxon>Methanobacteriota</taxon>
        <taxon>Stenosarchaea group</taxon>
        <taxon>Halobacteria</taxon>
        <taxon>Halobacteriales</taxon>
        <taxon>Haloarculaceae</taxon>
        <taxon>Halorhabdus</taxon>
    </lineage>
</organism>
<dbReference type="Proteomes" id="UP000002071">
    <property type="component" value="Chromosome"/>
</dbReference>
<dbReference type="KEGG" id="hut:Huta_0236"/>
<evidence type="ECO:0000256" key="1">
    <source>
        <dbReference type="SAM" id="MobiDB-lite"/>
    </source>
</evidence>
<proteinExistence type="predicted"/>
<evidence type="ECO:0000313" key="3">
    <source>
        <dbReference type="Proteomes" id="UP000002071"/>
    </source>
</evidence>
<gene>
    <name evidence="2" type="ordered locus">Huta_0236</name>
</gene>
<name>C7NPX7_HALUD</name>
<dbReference type="AlphaFoldDB" id="C7NPX7"/>
<accession>C7NPX7</accession>
<sequence>MEHGLRMTAERLLEVMDDRQREAVKGKYLEYQKKCMNDSQALKLAVMFVMETDLMRKLIDGDQETTIYTDEGQPVDVLADKMVQALQGYRREIRLGLHYEGNSAQHTGGGSTGHDNLDALVQDGKVNPD</sequence>
<dbReference type="EMBL" id="CP001687">
    <property type="protein sequence ID" value="ACV10424.1"/>
    <property type="molecule type" value="Genomic_DNA"/>
</dbReference>
<protein>
    <submittedName>
        <fullName evidence="2">Uncharacterized protein</fullName>
    </submittedName>
</protein>
<feature type="region of interest" description="Disordered" evidence="1">
    <location>
        <begin position="101"/>
        <end position="129"/>
    </location>
</feature>
<reference evidence="2 3" key="1">
    <citation type="journal article" date="2009" name="Stand. Genomic Sci.">
        <title>Complete genome sequence of Halorhabdus utahensis type strain (AX-2).</title>
        <authorList>
            <person name="Anderson I."/>
            <person name="Tindall B.J."/>
            <person name="Pomrenke H."/>
            <person name="Goker M."/>
            <person name="Lapidus A."/>
            <person name="Nolan M."/>
            <person name="Copeland A."/>
            <person name="Glavina Del Rio T."/>
            <person name="Chen F."/>
            <person name="Tice H."/>
            <person name="Cheng J.F."/>
            <person name="Lucas S."/>
            <person name="Chertkov O."/>
            <person name="Bruce D."/>
            <person name="Brettin T."/>
            <person name="Detter J.C."/>
            <person name="Han C."/>
            <person name="Goodwin L."/>
            <person name="Land M."/>
            <person name="Hauser L."/>
            <person name="Chang Y.J."/>
            <person name="Jeffries C.D."/>
            <person name="Pitluck S."/>
            <person name="Pati A."/>
            <person name="Mavromatis K."/>
            <person name="Ivanova N."/>
            <person name="Ovchinnikova G."/>
            <person name="Chen A."/>
            <person name="Palaniappan K."/>
            <person name="Chain P."/>
            <person name="Rohde M."/>
            <person name="Bristow J."/>
            <person name="Eisen J.A."/>
            <person name="Markowitz V."/>
            <person name="Hugenholtz P."/>
            <person name="Kyrpides N.C."/>
            <person name="Klenk H.P."/>
        </authorList>
    </citation>
    <scope>NUCLEOTIDE SEQUENCE [LARGE SCALE GENOMIC DNA]</scope>
    <source>
        <strain evidence="3">DSM 12940 / JCM 11049 / AX-2</strain>
    </source>
</reference>
<dbReference type="HOGENOM" id="CLU_1943818_0_0_2"/>
<evidence type="ECO:0000313" key="2">
    <source>
        <dbReference type="EMBL" id="ACV10424.1"/>
    </source>
</evidence>